<dbReference type="KEGG" id="syw:SYNW0368"/>
<proteinExistence type="predicted"/>
<keyword evidence="2" id="KW-1185">Reference proteome</keyword>
<name>Q7U990_PARMW</name>
<dbReference type="HOGENOM" id="CLU_1905731_0_0_3"/>
<protein>
    <submittedName>
        <fullName evidence="1">Uncharacterized protein</fullName>
    </submittedName>
</protein>
<organism evidence="1 2">
    <name type="scientific">Parasynechococcus marenigrum (strain WH8102)</name>
    <dbReference type="NCBI Taxonomy" id="84588"/>
    <lineage>
        <taxon>Bacteria</taxon>
        <taxon>Bacillati</taxon>
        <taxon>Cyanobacteriota</taxon>
        <taxon>Cyanophyceae</taxon>
        <taxon>Synechococcales</taxon>
        <taxon>Prochlorococcaceae</taxon>
        <taxon>Parasynechococcus</taxon>
        <taxon>Parasynechococcus marenigrum</taxon>
    </lineage>
</organism>
<gene>
    <name evidence="1" type="ordered locus">SYNW0368</name>
</gene>
<sequence>MERGGRRAGFYQLEASSSQHRGNLRSSGGEVMDKNIKLVIHCGESSIELDGHTLEKHGVLDALKKHYANKPDLSWWQKTFEMLADLLWDQSVDETMRGEAFHEQLTIALGRETPLQRAMSRELHQQLSKVEAD</sequence>
<reference evidence="1 2" key="1">
    <citation type="journal article" date="2003" name="Nature">
        <title>The genome of a motile marine Synechococcus.</title>
        <authorList>
            <person name="Palenik B."/>
            <person name="Brahamsha B."/>
            <person name="Larimer F."/>
            <person name="Land M."/>
            <person name="Hauser L."/>
            <person name="Chain P."/>
            <person name="Lamerdin J."/>
            <person name="Regala W."/>
            <person name="Allen E.A."/>
            <person name="McCarren J."/>
            <person name="Paulsen I."/>
            <person name="Dufresne A."/>
            <person name="Partensky F."/>
            <person name="Webb E."/>
            <person name="Waterbury J."/>
        </authorList>
    </citation>
    <scope>NUCLEOTIDE SEQUENCE [LARGE SCALE GENOMIC DNA]</scope>
    <source>
        <strain evidence="1 2">WH8102</strain>
    </source>
</reference>
<dbReference type="AlphaFoldDB" id="Q7U990"/>
<evidence type="ECO:0000313" key="2">
    <source>
        <dbReference type="Proteomes" id="UP000001422"/>
    </source>
</evidence>
<evidence type="ECO:0000313" key="1">
    <source>
        <dbReference type="EMBL" id="CAE06883.1"/>
    </source>
</evidence>
<dbReference type="EMBL" id="BX569690">
    <property type="protein sequence ID" value="CAE06883.1"/>
    <property type="molecule type" value="Genomic_DNA"/>
</dbReference>
<accession>Q7U990</accession>
<dbReference type="STRING" id="84588.SYNW0368"/>
<dbReference type="Proteomes" id="UP000001422">
    <property type="component" value="Chromosome"/>
</dbReference>